<dbReference type="InterPro" id="IPR000834">
    <property type="entry name" value="Peptidase_M14"/>
</dbReference>
<evidence type="ECO:0000256" key="2">
    <source>
        <dbReference type="ARBA" id="ARBA00005988"/>
    </source>
</evidence>
<dbReference type="GO" id="GO:0005615">
    <property type="term" value="C:extracellular space"/>
    <property type="evidence" value="ECO:0007669"/>
    <property type="project" value="TreeGrafter"/>
</dbReference>
<feature type="active site" description="Proton donor/acceptor" evidence="5">
    <location>
        <position position="421"/>
    </location>
</feature>
<gene>
    <name evidence="8" type="ORF">FHW12_000724</name>
</gene>
<dbReference type="EMBL" id="JACGXL010000001">
    <property type="protein sequence ID" value="MBA8886533.1"/>
    <property type="molecule type" value="Genomic_DNA"/>
</dbReference>
<evidence type="ECO:0000256" key="6">
    <source>
        <dbReference type="SAM" id="SignalP"/>
    </source>
</evidence>
<evidence type="ECO:0000256" key="1">
    <source>
        <dbReference type="ARBA" id="ARBA00001947"/>
    </source>
</evidence>
<dbReference type="Gene3D" id="3.40.630.10">
    <property type="entry name" value="Zn peptidases"/>
    <property type="match status" value="1"/>
</dbReference>
<proteinExistence type="inferred from homology"/>
<dbReference type="PRINTS" id="PR00765">
    <property type="entry name" value="CRBOXYPTASEA"/>
</dbReference>
<evidence type="ECO:0000313" key="9">
    <source>
        <dbReference type="Proteomes" id="UP000550401"/>
    </source>
</evidence>
<feature type="domain" description="Peptidase M14" evidence="7">
    <location>
        <begin position="114"/>
        <end position="452"/>
    </location>
</feature>
<evidence type="ECO:0000313" key="8">
    <source>
        <dbReference type="EMBL" id="MBA8886533.1"/>
    </source>
</evidence>
<dbReference type="GO" id="GO:0004181">
    <property type="term" value="F:metallocarboxypeptidase activity"/>
    <property type="evidence" value="ECO:0007669"/>
    <property type="project" value="InterPro"/>
</dbReference>
<accession>A0A839EVB6</accession>
<dbReference type="Pfam" id="PF00246">
    <property type="entry name" value="Peptidase_M14"/>
    <property type="match status" value="2"/>
</dbReference>
<dbReference type="PANTHER" id="PTHR11705">
    <property type="entry name" value="PROTEASE FAMILY M14 CARBOXYPEPTIDASE A,B"/>
    <property type="match status" value="1"/>
</dbReference>
<feature type="signal peptide" evidence="6">
    <location>
        <begin position="1"/>
        <end position="20"/>
    </location>
</feature>
<keyword evidence="6" id="KW-0732">Signal</keyword>
<dbReference type="SUPFAM" id="SSF53187">
    <property type="entry name" value="Zn-dependent exopeptidases"/>
    <property type="match status" value="1"/>
</dbReference>
<dbReference type="GO" id="GO:0008270">
    <property type="term" value="F:zinc ion binding"/>
    <property type="evidence" value="ECO:0007669"/>
    <property type="project" value="InterPro"/>
</dbReference>
<dbReference type="RefSeq" id="WP_182529606.1">
    <property type="nucleotide sequence ID" value="NZ_JACGXL010000001.1"/>
</dbReference>
<evidence type="ECO:0000256" key="5">
    <source>
        <dbReference type="PROSITE-ProRule" id="PRU01379"/>
    </source>
</evidence>
<keyword evidence="3" id="KW-0479">Metal-binding</keyword>
<feature type="chain" id="PRO_5032373176" description="Peptidase M14 domain-containing protein" evidence="6">
    <location>
        <begin position="21"/>
        <end position="753"/>
    </location>
</feature>
<dbReference type="PROSITE" id="PS52035">
    <property type="entry name" value="PEPTIDASE_M14"/>
    <property type="match status" value="1"/>
</dbReference>
<dbReference type="GO" id="GO:0006508">
    <property type="term" value="P:proteolysis"/>
    <property type="evidence" value="ECO:0007669"/>
    <property type="project" value="InterPro"/>
</dbReference>
<dbReference type="InterPro" id="IPR057247">
    <property type="entry name" value="CARBOXYPEPT_ZN_2"/>
</dbReference>
<keyword evidence="4" id="KW-0862">Zinc</keyword>
<protein>
    <recommendedName>
        <fullName evidence="7">Peptidase M14 domain-containing protein</fullName>
    </recommendedName>
</protein>
<reference evidence="8 9" key="1">
    <citation type="submission" date="2020-07" db="EMBL/GenBank/DDBJ databases">
        <title>Genomic Encyclopedia of Type Strains, Phase IV (KMG-V): Genome sequencing to study the core and pangenomes of soil and plant-associated prokaryotes.</title>
        <authorList>
            <person name="Whitman W."/>
        </authorList>
    </citation>
    <scope>NUCLEOTIDE SEQUENCE [LARGE SCALE GENOMIC DNA]</scope>
    <source>
        <strain evidence="8 9">RH2WT43</strain>
    </source>
</reference>
<evidence type="ECO:0000259" key="7">
    <source>
        <dbReference type="PROSITE" id="PS52035"/>
    </source>
</evidence>
<dbReference type="PANTHER" id="PTHR11705:SF119">
    <property type="entry name" value="OS02G0119300 PROTEIN"/>
    <property type="match status" value="1"/>
</dbReference>
<dbReference type="Proteomes" id="UP000550401">
    <property type="component" value="Unassembled WGS sequence"/>
</dbReference>
<sequence>MRKTLLALAIAGAVMQPARAEHWFVEARYPDTDALARAAANFQHVRVDAARQVLQVDTDEAGIAGLEAEGLSVAVDTAGTARLRGFEATIDAAMRSGATTESTDGYPGIPGYTCYRTVEGTYQTMDDLAAAHPDIVAIDDLGPTWKKTQNAAEGYEMRALRITNLATAASDPDRPRMVVFGSIHAREYAPAELTTRFAEWLVQNYGSDPEATWLVDHNDFRLVLQANPDGRKIAEGQVYQRKNVDTINGNCASSSADGGIDLNRNFPFHWKIVPNNGGSSGNTCNETYRGPVKQSEPETQNLVQYVAGTCDSAGVCTGGVFADRRSGPMNPTSSSGDGGAAAPDDTTGFFIDIHSYAELVLWPWGDTSSPAPNQVPLRTLGRRLAWFNNYSPEQSDTLYPTDGATDDNMYGLLGVPGFTIETDTAFFESCSTFNASTASANIAALRYVARALHATYKLPGGPDAYGIAVSAVQQGAGGPYVTLTATIDDRRYNQSNGTQATYSIRAANAYIDTLPWDAGATPIALAAADGTFNANNEAVSGTIALSGLAAGRHIVYVQGINTLGGGSGTPGTPNAVFVDVPQAPTTVTATPQVVGDGTMDPSTPQSVASGTTLTFTVTPGVGQHVGNVGGCPGSFAAPIFTAGPLVSNCTLTATFEPDQFTIGGTVGGLEGSGLALSLNGGTPLSVPVSATTFAFPGTLPYGSSYDVTITAQPASQACTIAGGSGTVDAAVTGIAVSCAPDASDIIFRDGFER</sequence>
<organism evidence="8 9">
    <name type="scientific">Dokdonella fugitiva</name>
    <dbReference type="NCBI Taxonomy" id="328517"/>
    <lineage>
        <taxon>Bacteria</taxon>
        <taxon>Pseudomonadati</taxon>
        <taxon>Pseudomonadota</taxon>
        <taxon>Gammaproteobacteria</taxon>
        <taxon>Lysobacterales</taxon>
        <taxon>Rhodanobacteraceae</taxon>
        <taxon>Dokdonella</taxon>
    </lineage>
</organism>
<dbReference type="PROSITE" id="PS00133">
    <property type="entry name" value="CARBOXYPEPT_ZN_2"/>
    <property type="match status" value="1"/>
</dbReference>
<comment type="similarity">
    <text evidence="2 5">Belongs to the peptidase M14 family.</text>
</comment>
<evidence type="ECO:0000256" key="3">
    <source>
        <dbReference type="ARBA" id="ARBA00022723"/>
    </source>
</evidence>
<name>A0A839EVB6_9GAMM</name>
<comment type="caution">
    <text evidence="8">The sequence shown here is derived from an EMBL/GenBank/DDBJ whole genome shotgun (WGS) entry which is preliminary data.</text>
</comment>
<evidence type="ECO:0000256" key="4">
    <source>
        <dbReference type="ARBA" id="ARBA00022833"/>
    </source>
</evidence>
<dbReference type="AlphaFoldDB" id="A0A839EVB6"/>
<keyword evidence="9" id="KW-1185">Reference proteome</keyword>
<dbReference type="SMART" id="SM00631">
    <property type="entry name" value="Zn_pept"/>
    <property type="match status" value="1"/>
</dbReference>
<comment type="cofactor">
    <cofactor evidence="1">
        <name>Zn(2+)</name>
        <dbReference type="ChEBI" id="CHEBI:29105"/>
    </cofactor>
</comment>